<name>A0A0E9RED7_ANGAN</name>
<sequence length="97" mass="11455">MVCFVSDYRHTHAHKEKLTWKFCRDLTGRNFLHAFRNLCSVAPAIRVIRQSSWEPLGLIDRHCEKLSAKSRRTIVITFSYECMISRLRRCVGPSRPY</sequence>
<reference evidence="1" key="1">
    <citation type="submission" date="2014-11" db="EMBL/GenBank/DDBJ databases">
        <authorList>
            <person name="Amaro Gonzalez C."/>
        </authorList>
    </citation>
    <scope>NUCLEOTIDE SEQUENCE</scope>
</reference>
<evidence type="ECO:0000313" key="1">
    <source>
        <dbReference type="EMBL" id="JAH26703.1"/>
    </source>
</evidence>
<dbReference type="EMBL" id="GBXM01081874">
    <property type="protein sequence ID" value="JAH26703.1"/>
    <property type="molecule type" value="Transcribed_RNA"/>
</dbReference>
<proteinExistence type="predicted"/>
<reference evidence="1" key="2">
    <citation type="journal article" date="2015" name="Fish Shellfish Immunol.">
        <title>Early steps in the European eel (Anguilla anguilla)-Vibrio vulnificus interaction in the gills: Role of the RtxA13 toxin.</title>
        <authorList>
            <person name="Callol A."/>
            <person name="Pajuelo D."/>
            <person name="Ebbesson L."/>
            <person name="Teles M."/>
            <person name="MacKenzie S."/>
            <person name="Amaro C."/>
        </authorList>
    </citation>
    <scope>NUCLEOTIDE SEQUENCE</scope>
</reference>
<dbReference type="AlphaFoldDB" id="A0A0E9RED7"/>
<organism evidence="1">
    <name type="scientific">Anguilla anguilla</name>
    <name type="common">European freshwater eel</name>
    <name type="synonym">Muraena anguilla</name>
    <dbReference type="NCBI Taxonomy" id="7936"/>
    <lineage>
        <taxon>Eukaryota</taxon>
        <taxon>Metazoa</taxon>
        <taxon>Chordata</taxon>
        <taxon>Craniata</taxon>
        <taxon>Vertebrata</taxon>
        <taxon>Euteleostomi</taxon>
        <taxon>Actinopterygii</taxon>
        <taxon>Neopterygii</taxon>
        <taxon>Teleostei</taxon>
        <taxon>Anguilliformes</taxon>
        <taxon>Anguillidae</taxon>
        <taxon>Anguilla</taxon>
    </lineage>
</organism>
<protein>
    <submittedName>
        <fullName evidence="1">Uncharacterized protein</fullName>
    </submittedName>
</protein>
<accession>A0A0E9RED7</accession>